<dbReference type="InterPro" id="IPR050697">
    <property type="entry name" value="Adenylyl/Guanylyl_Cyclase_3/4"/>
</dbReference>
<dbReference type="GO" id="GO:0035556">
    <property type="term" value="P:intracellular signal transduction"/>
    <property type="evidence" value="ECO:0007669"/>
    <property type="project" value="InterPro"/>
</dbReference>
<gene>
    <name evidence="4" type="ORF">SAMN04489708_10672</name>
</gene>
<dbReference type="RefSeq" id="WP_092833001.1">
    <property type="nucleotide sequence ID" value="NZ_CP028290.1"/>
</dbReference>
<dbReference type="Gene3D" id="3.30.70.1230">
    <property type="entry name" value="Nucleotide cyclase"/>
    <property type="match status" value="1"/>
</dbReference>
<dbReference type="AlphaFoldDB" id="A0A1H0PBQ0"/>
<dbReference type="Pfam" id="PF00111">
    <property type="entry name" value="Fer2"/>
    <property type="match status" value="1"/>
</dbReference>
<feature type="transmembrane region" description="Helical" evidence="1">
    <location>
        <begin position="151"/>
        <end position="168"/>
    </location>
</feature>
<dbReference type="PROSITE" id="PS50125">
    <property type="entry name" value="GUANYLATE_CYCLASE_2"/>
    <property type="match status" value="1"/>
</dbReference>
<dbReference type="Proteomes" id="UP000199317">
    <property type="component" value="Unassembled WGS sequence"/>
</dbReference>
<keyword evidence="1" id="KW-0472">Membrane</keyword>
<dbReference type="GO" id="GO:0051536">
    <property type="term" value="F:iron-sulfur cluster binding"/>
    <property type="evidence" value="ECO:0007669"/>
    <property type="project" value="InterPro"/>
</dbReference>
<dbReference type="InterPro" id="IPR036010">
    <property type="entry name" value="2Fe-2S_ferredoxin-like_sf"/>
</dbReference>
<dbReference type="OrthoDB" id="9806704at2"/>
<dbReference type="PANTHER" id="PTHR43081">
    <property type="entry name" value="ADENYLATE CYCLASE, TERMINAL-DIFFERENTIATION SPECIFIC-RELATED"/>
    <property type="match status" value="1"/>
</dbReference>
<evidence type="ECO:0000313" key="5">
    <source>
        <dbReference type="Proteomes" id="UP000199317"/>
    </source>
</evidence>
<accession>A0A1H0PBQ0</accession>
<keyword evidence="5" id="KW-1185">Reference proteome</keyword>
<dbReference type="GO" id="GO:0009190">
    <property type="term" value="P:cyclic nucleotide biosynthetic process"/>
    <property type="evidence" value="ECO:0007669"/>
    <property type="project" value="InterPro"/>
</dbReference>
<keyword evidence="1" id="KW-1133">Transmembrane helix</keyword>
<dbReference type="Pfam" id="PF00211">
    <property type="entry name" value="Guanylate_cyc"/>
    <property type="match status" value="1"/>
</dbReference>
<keyword evidence="1" id="KW-0812">Transmembrane</keyword>
<dbReference type="SUPFAM" id="SSF54292">
    <property type="entry name" value="2Fe-2S ferredoxin-like"/>
    <property type="match status" value="1"/>
</dbReference>
<protein>
    <submittedName>
        <fullName evidence="4">Adenylate cyclase</fullName>
    </submittedName>
</protein>
<dbReference type="InterPro" id="IPR012675">
    <property type="entry name" value="Beta-grasp_dom_sf"/>
</dbReference>
<feature type="transmembrane region" description="Helical" evidence="1">
    <location>
        <begin position="180"/>
        <end position="201"/>
    </location>
</feature>
<dbReference type="CDD" id="cd07302">
    <property type="entry name" value="CHD"/>
    <property type="match status" value="1"/>
</dbReference>
<dbReference type="InterPro" id="IPR029787">
    <property type="entry name" value="Nucleotide_cyclase"/>
</dbReference>
<dbReference type="PROSITE" id="PS51085">
    <property type="entry name" value="2FE2S_FER_2"/>
    <property type="match status" value="1"/>
</dbReference>
<evidence type="ECO:0000259" key="2">
    <source>
        <dbReference type="PROSITE" id="PS50125"/>
    </source>
</evidence>
<dbReference type="CDD" id="cd00207">
    <property type="entry name" value="fer2"/>
    <property type="match status" value="1"/>
</dbReference>
<dbReference type="EMBL" id="FNJL01000006">
    <property type="protein sequence ID" value="SDP02190.1"/>
    <property type="molecule type" value="Genomic_DNA"/>
</dbReference>
<dbReference type="GO" id="GO:0016020">
    <property type="term" value="C:membrane"/>
    <property type="evidence" value="ECO:0007669"/>
    <property type="project" value="InterPro"/>
</dbReference>
<feature type="domain" description="2Fe-2S ferredoxin-type" evidence="3">
    <location>
        <begin position="259"/>
        <end position="353"/>
    </location>
</feature>
<dbReference type="InterPro" id="IPR001054">
    <property type="entry name" value="A/G_cyclase"/>
</dbReference>
<feature type="transmembrane region" description="Helical" evidence="1">
    <location>
        <begin position="101"/>
        <end position="120"/>
    </location>
</feature>
<dbReference type="SUPFAM" id="SSF81343">
    <property type="entry name" value="Fumarate reductase respiratory complex transmembrane subunits"/>
    <property type="match status" value="1"/>
</dbReference>
<name>A0A1H0PBQ0_9BURK</name>
<feature type="transmembrane region" description="Helical" evidence="1">
    <location>
        <begin position="62"/>
        <end position="89"/>
    </location>
</feature>
<evidence type="ECO:0000313" key="4">
    <source>
        <dbReference type="EMBL" id="SDP02190.1"/>
    </source>
</evidence>
<evidence type="ECO:0000259" key="3">
    <source>
        <dbReference type="PROSITE" id="PS51085"/>
    </source>
</evidence>
<dbReference type="SUPFAM" id="SSF55073">
    <property type="entry name" value="Nucleotide cyclase"/>
    <property type="match status" value="1"/>
</dbReference>
<dbReference type="PANTHER" id="PTHR43081:SF1">
    <property type="entry name" value="ADENYLATE CYCLASE, TERMINAL-DIFFERENTIATION SPECIFIC"/>
    <property type="match status" value="1"/>
</dbReference>
<dbReference type="GO" id="GO:0004016">
    <property type="term" value="F:adenylate cyclase activity"/>
    <property type="evidence" value="ECO:0007669"/>
    <property type="project" value="UniProtKB-ARBA"/>
</dbReference>
<feature type="transmembrane region" description="Helical" evidence="1">
    <location>
        <begin position="24"/>
        <end position="42"/>
    </location>
</feature>
<feature type="domain" description="Guanylate cyclase" evidence="2">
    <location>
        <begin position="369"/>
        <end position="501"/>
    </location>
</feature>
<sequence>MPRSAPDPADLSGRLRRRPSARDLRWASGLTLWLYVALHLATHAAGLVSLQAAEALRRAVHAAWATAPGTVLLYGAFAVHLAMAGTALWRRRSWRMPPVEALRIALGLLLPLLLATHVVGTRWLESTWGVEPSYLRIVRAIWSPESLARQALLLTLAWLHGCLGLHLAMRHRAAWRRHQALLLTAAVLLPVLALLGTLAMGREIAWAAQALRSPGPPRPAAEAARSLGDGLQLGWLMALAALVTARFAAGALRRLRGEGCVTLQYPGRTVQVARGTSVLDASRLHGIPHLSLCGGRARCSTCRVRVEAEDGSLPPPERDELRTLQRVNAPEGVRLACQLRPQGRVRVTPLFQPGAGPAAARLGSERLVAVLFVDLRRWSGLAERQWPFDLAWVLDQYFERVGSAVREAGGLPNQFIGDSVMALFGLDCDLPTACRQALAAAAAIEERMEAWNEAFQAQFGHALDFGMGLHAGAVAVGQVGFEDTTTFTAVGEVVNTASRLQDHSKVVGARLVLSADVARLAGAQDQFGTPGPIAVRGRSQPLEVLHVARPSSLRAPSGD</sequence>
<proteinExistence type="predicted"/>
<organism evidence="4 5">
    <name type="scientific">Paracidovorax cattleyae</name>
    <dbReference type="NCBI Taxonomy" id="80868"/>
    <lineage>
        <taxon>Bacteria</taxon>
        <taxon>Pseudomonadati</taxon>
        <taxon>Pseudomonadota</taxon>
        <taxon>Betaproteobacteria</taxon>
        <taxon>Burkholderiales</taxon>
        <taxon>Comamonadaceae</taxon>
        <taxon>Paracidovorax</taxon>
    </lineage>
</organism>
<dbReference type="InterPro" id="IPR001041">
    <property type="entry name" value="2Fe-2S_ferredoxin-type"/>
</dbReference>
<evidence type="ECO:0000256" key="1">
    <source>
        <dbReference type="SAM" id="Phobius"/>
    </source>
</evidence>
<dbReference type="Gene3D" id="3.10.20.30">
    <property type="match status" value="1"/>
</dbReference>
<dbReference type="SMART" id="SM00044">
    <property type="entry name" value="CYCc"/>
    <property type="match status" value="1"/>
</dbReference>
<dbReference type="InterPro" id="IPR034804">
    <property type="entry name" value="SQR/QFR_C/D"/>
</dbReference>
<reference evidence="5" key="1">
    <citation type="submission" date="2016-10" db="EMBL/GenBank/DDBJ databases">
        <authorList>
            <person name="Varghese N."/>
            <person name="Submissions S."/>
        </authorList>
    </citation>
    <scope>NUCLEOTIDE SEQUENCE [LARGE SCALE GENOMIC DNA]</scope>
    <source>
        <strain evidence="5">DSM 17101</strain>
    </source>
</reference>